<dbReference type="AlphaFoldDB" id="A0A4P6KDX0"/>
<keyword evidence="1" id="KW-1133">Transmembrane helix</keyword>
<dbReference type="KEGG" id="ltr:EVS81_05970"/>
<proteinExistence type="predicted"/>
<feature type="transmembrane region" description="Helical" evidence="1">
    <location>
        <begin position="81"/>
        <end position="101"/>
    </location>
</feature>
<accession>A0A4P6KDX0</accession>
<dbReference type="Proteomes" id="UP000289260">
    <property type="component" value="Chromosome"/>
</dbReference>
<keyword evidence="3" id="KW-1185">Reference proteome</keyword>
<feature type="transmembrane region" description="Helical" evidence="1">
    <location>
        <begin position="197"/>
        <end position="222"/>
    </location>
</feature>
<feature type="transmembrane region" description="Helical" evidence="1">
    <location>
        <begin position="57"/>
        <end position="75"/>
    </location>
</feature>
<feature type="transmembrane region" description="Helical" evidence="1">
    <location>
        <begin position="137"/>
        <end position="155"/>
    </location>
</feature>
<keyword evidence="1" id="KW-0472">Membrane</keyword>
<evidence type="ECO:0000313" key="2">
    <source>
        <dbReference type="EMBL" id="QBE48442.1"/>
    </source>
</evidence>
<feature type="transmembrane region" description="Helical" evidence="1">
    <location>
        <begin position="18"/>
        <end position="36"/>
    </location>
</feature>
<sequence length="442" mass="50416">MTAVGEALAANALDSRELATLTILGLIVFLALRKPATRRTLRRQLKNLAIQLASPKFWIPFAIYFLWVFGCIYFASRIGLWGWALTKDTILIVFGVGLVLFAKATEQKNGRELFKSVYREAIGVSALLVFYLNLAPLPYLAELPLQVVIIVLVFADAQDDGRKWPRGMLVLAGLGLLAWTSFQVVESWATLNHVELLMRFALSIWLPLALFPLLYPFAFFAAMKSAAVRTSFGGKPWTRRSRLAFFLGLRGSLHLAASFNGRYRAIRDAKTFREGRAYMKYFRSDVEERETLRERQRHTLDVWTNKGGTDRWGAQLDRREFDGTKRALRFVQASQMGWFERQANQFWGPEKAELIIQPTARFELPPNHGIHVEVTDDRKVWRAWRRLPSGWILGIGGQHRTDTQYYSASASPNTWPGADDWISELELDLPPDWAQDDSAYPA</sequence>
<name>A0A4P6KDX0_9MICO</name>
<evidence type="ECO:0000313" key="3">
    <source>
        <dbReference type="Proteomes" id="UP000289260"/>
    </source>
</evidence>
<dbReference type="EMBL" id="CP035806">
    <property type="protein sequence ID" value="QBE48442.1"/>
    <property type="molecule type" value="Genomic_DNA"/>
</dbReference>
<protein>
    <submittedName>
        <fullName evidence="2">Uncharacterized protein</fullName>
    </submittedName>
</protein>
<dbReference type="RefSeq" id="WP_130109580.1">
    <property type="nucleotide sequence ID" value="NZ_CP035806.1"/>
</dbReference>
<feature type="transmembrane region" description="Helical" evidence="1">
    <location>
        <begin position="167"/>
        <end position="185"/>
    </location>
</feature>
<keyword evidence="1" id="KW-0812">Transmembrane</keyword>
<gene>
    <name evidence="2" type="ORF">EVS81_05970</name>
</gene>
<dbReference type="OrthoDB" id="5096100at2"/>
<reference evidence="2 3" key="1">
    <citation type="submission" date="2019-02" db="EMBL/GenBank/DDBJ databases">
        <authorList>
            <person name="Sun L."/>
            <person name="Pan D."/>
            <person name="Wu X."/>
        </authorList>
    </citation>
    <scope>NUCLEOTIDE SEQUENCE [LARGE SCALE GENOMIC DNA]</scope>
    <source>
        <strain evidence="2 3">JW-1</strain>
    </source>
</reference>
<evidence type="ECO:0000256" key="1">
    <source>
        <dbReference type="SAM" id="Phobius"/>
    </source>
</evidence>
<organism evidence="2 3">
    <name type="scientific">Leucobacter triazinivorans</name>
    <dbReference type="NCBI Taxonomy" id="1784719"/>
    <lineage>
        <taxon>Bacteria</taxon>
        <taxon>Bacillati</taxon>
        <taxon>Actinomycetota</taxon>
        <taxon>Actinomycetes</taxon>
        <taxon>Micrococcales</taxon>
        <taxon>Microbacteriaceae</taxon>
        <taxon>Leucobacter</taxon>
    </lineage>
</organism>